<dbReference type="InterPro" id="IPR027417">
    <property type="entry name" value="P-loop_NTPase"/>
</dbReference>
<sequence>MQARADMTLEPLKEWLAAATSLPISAECIHRDSCSWFGDNDSFRSWHQSETSGLLWVHGKSGCGKSVLASNIIGSQSQTTRAVFSYAFQSNTQFSNPSNLAASLLGQALCGPLRLTGDQYADIIPNIQQMRRESLITGPQSCSFGRLWPLALKLLILQPEYFLVVDALDECDASHLSLVVEALVELPNVTKGKIIIFSQPQPSLKKQLDSTVQIALTEGMMAAPIASFVSAEIQQVILSPEEREKVINRITSLAEGSFLWVTIVVSHLKSHVGKDFLKRLEKTPRELGRLYDGLLRVNADPDDVALQKRRQILVMLCGARQTLSAKEIAAALQIRADAHEEIITRLCKPLAILIGGKVSFTHSSVREFLLDERRLPITEDPEMTVFVTSTESDACLALQCLETLLAKTYSSLERIGHLLRSNYGHKYTASFYYDDPDNDPENGLSYSYSARFWFVHITAVPSPNMVLLDRLEEFLHSLNFVFWGETTLKGSSDFSEVISAHSALEMWYSSLPEDKRRHVSLGDYFSAPYKSASREYHDSAELDTVLEWLPLMRLGYYYVTIADVEATITLREQVAQGLVALLGSHHPLALRARADVAFSYMHNGRLREAHSVYSEVVEIERDVIGTRDPEYFRTMLYKGQAEYYMTDFSSSLATQRTSSTGLLKTSGPDSFMYQASKLWYALPLIEVGELEMALDLLDSVFSKRREKYGNDDNMATMFQVPIGSIQRKSGPVEECIMNLQQALSSRLLKWPLSHFLSLDVAIELLIAFRDFGRTTDAREQLSKIERDGNVPALPGRHCQVQHLKALLLADGGELDQAIDLLQDLVITTGRDEYTRALLWVIIDLADLLRRRGGEGDSDRASSNFDGLVVERDESSPQLADELEDAFAVPDPPRLLNVAEKALRLVRGRKFEEAKELLDRGALAWAREDDFYLWVGGPAADTTWMRAP</sequence>
<name>A0AA38VKS7_9PEZI</name>
<dbReference type="EMBL" id="JANBVO010000052">
    <property type="protein sequence ID" value="KAJ9133152.1"/>
    <property type="molecule type" value="Genomic_DNA"/>
</dbReference>
<dbReference type="PANTHER" id="PTHR10039:SF14">
    <property type="entry name" value="NACHT DOMAIN-CONTAINING PROTEIN"/>
    <property type="match status" value="1"/>
</dbReference>
<dbReference type="Pfam" id="PF24883">
    <property type="entry name" value="NPHP3_N"/>
    <property type="match status" value="1"/>
</dbReference>
<keyword evidence="1" id="KW-0677">Repeat</keyword>
<evidence type="ECO:0008006" key="6">
    <source>
        <dbReference type="Google" id="ProtNLM"/>
    </source>
</evidence>
<protein>
    <recommendedName>
        <fullName evidence="6">NACHT domain-containing protein</fullName>
    </recommendedName>
</protein>
<dbReference type="SUPFAM" id="SSF48452">
    <property type="entry name" value="TPR-like"/>
    <property type="match status" value="1"/>
</dbReference>
<feature type="domain" description="GPI inositol-deacylase winged helix" evidence="2">
    <location>
        <begin position="310"/>
        <end position="373"/>
    </location>
</feature>
<organism evidence="4 5">
    <name type="scientific">Pleurostoma richardsiae</name>
    <dbReference type="NCBI Taxonomy" id="41990"/>
    <lineage>
        <taxon>Eukaryota</taxon>
        <taxon>Fungi</taxon>
        <taxon>Dikarya</taxon>
        <taxon>Ascomycota</taxon>
        <taxon>Pezizomycotina</taxon>
        <taxon>Sordariomycetes</taxon>
        <taxon>Sordariomycetidae</taxon>
        <taxon>Calosphaeriales</taxon>
        <taxon>Pleurostomataceae</taxon>
        <taxon>Pleurostoma</taxon>
    </lineage>
</organism>
<dbReference type="SUPFAM" id="SSF52540">
    <property type="entry name" value="P-loop containing nucleoside triphosphate hydrolases"/>
    <property type="match status" value="1"/>
</dbReference>
<evidence type="ECO:0000313" key="5">
    <source>
        <dbReference type="Proteomes" id="UP001174694"/>
    </source>
</evidence>
<dbReference type="Gene3D" id="3.40.50.300">
    <property type="entry name" value="P-loop containing nucleotide triphosphate hydrolases"/>
    <property type="match status" value="1"/>
</dbReference>
<evidence type="ECO:0000313" key="4">
    <source>
        <dbReference type="EMBL" id="KAJ9133152.1"/>
    </source>
</evidence>
<dbReference type="Gene3D" id="1.25.40.10">
    <property type="entry name" value="Tetratricopeptide repeat domain"/>
    <property type="match status" value="1"/>
</dbReference>
<accession>A0AA38VKS7</accession>
<dbReference type="InterPro" id="IPR056884">
    <property type="entry name" value="NPHP3-like_N"/>
</dbReference>
<dbReference type="Proteomes" id="UP001174694">
    <property type="component" value="Unassembled WGS sequence"/>
</dbReference>
<keyword evidence="5" id="KW-1185">Reference proteome</keyword>
<evidence type="ECO:0000256" key="1">
    <source>
        <dbReference type="ARBA" id="ARBA00022737"/>
    </source>
</evidence>
<gene>
    <name evidence="4" type="ORF">NKR23_g10944</name>
</gene>
<reference evidence="4" key="1">
    <citation type="submission" date="2022-07" db="EMBL/GenBank/DDBJ databases">
        <title>Fungi with potential for degradation of polypropylene.</title>
        <authorList>
            <person name="Gostincar C."/>
        </authorList>
    </citation>
    <scope>NUCLEOTIDE SEQUENCE</scope>
    <source>
        <strain evidence="4">EXF-13308</strain>
    </source>
</reference>
<evidence type="ECO:0000259" key="3">
    <source>
        <dbReference type="Pfam" id="PF24883"/>
    </source>
</evidence>
<proteinExistence type="predicted"/>
<comment type="caution">
    <text evidence="4">The sequence shown here is derived from an EMBL/GenBank/DDBJ whole genome shotgun (WGS) entry which is preliminary data.</text>
</comment>
<dbReference type="PANTHER" id="PTHR10039">
    <property type="entry name" value="AMELOGENIN"/>
    <property type="match status" value="1"/>
</dbReference>
<dbReference type="InterPro" id="IPR054471">
    <property type="entry name" value="GPIID_WHD"/>
</dbReference>
<dbReference type="Pfam" id="PF22939">
    <property type="entry name" value="WHD_GPIID"/>
    <property type="match status" value="1"/>
</dbReference>
<dbReference type="AlphaFoldDB" id="A0AA38VKS7"/>
<dbReference type="InterPro" id="IPR011990">
    <property type="entry name" value="TPR-like_helical_dom_sf"/>
</dbReference>
<feature type="domain" description="Nephrocystin 3-like N-terminal" evidence="3">
    <location>
        <begin position="33"/>
        <end position="196"/>
    </location>
</feature>
<evidence type="ECO:0000259" key="2">
    <source>
        <dbReference type="Pfam" id="PF22939"/>
    </source>
</evidence>